<dbReference type="Proteomes" id="UP000287547">
    <property type="component" value="Unassembled WGS sequence"/>
</dbReference>
<gene>
    <name evidence="5" type="ORF">DMH04_35405</name>
</gene>
<dbReference type="SUPFAM" id="SSF54373">
    <property type="entry name" value="FAD-linked reductases, C-terminal domain"/>
    <property type="match status" value="1"/>
</dbReference>
<evidence type="ECO:0000256" key="3">
    <source>
        <dbReference type="PIRSR" id="PIRSR601613-1"/>
    </source>
</evidence>
<dbReference type="PANTHER" id="PTHR10742:SF342">
    <property type="entry name" value="AMINE OXIDASE"/>
    <property type="match status" value="1"/>
</dbReference>
<comment type="cofactor">
    <cofactor evidence="1">
        <name>FAD</name>
        <dbReference type="ChEBI" id="CHEBI:57692"/>
    </cofactor>
</comment>
<sequence length="534" mass="58167">MPRTEMFRFVRRVAVDHAVAERLGMPVLEYREARLARAAEARTISRRDVLKIGGVLAGAAMLGLPRPASAASQPTVAIIGAGLAGLNAALTLADAGVKSTVYEASDRVGGRMFSERTYWDAGQVAEHGGEFIDTDHQAVRDLCARFGLGLTDVIAAAPKDGRDVLFFGGRYRTHKQFVEDFRPVYKALEADVKNAPDAPTWDATTPGATALSNMSVAEWIATRVPDGWLASFLEEAYVVEYGRQAGDQTAVNLVYMMIDQSDLEDPNVWGSSDERYHITGGNQRLPEAIAAALPKGTIEHGWRLEAIKRNADGSQTLTFEGGRTVTADHTILTVPLGVLKHIDYRRAGFDARMKRAISELYMGYCSKLNMQFRERDWLGRGVWPGISNGASFTDLGYQQIWDATAGQSGTKGIAIQYGGGDGALRFRPSQPFLDSRNAYVRAVVRQNLDQFGKVIPGVAQDWTGKAMLAAWHLNPNSYGAYSCYPVGYCHRYAGYEGIRQGNIHIAGEHTSVDFQGYMNGAAESGARAAAEILG</sequence>
<evidence type="ECO:0000256" key="1">
    <source>
        <dbReference type="ARBA" id="ARBA00001974"/>
    </source>
</evidence>
<reference evidence="5 6" key="1">
    <citation type="submission" date="2018-05" db="EMBL/GenBank/DDBJ databases">
        <title>Evolution of GPA BGCs.</title>
        <authorList>
            <person name="Waglechner N."/>
            <person name="Wright G.D."/>
        </authorList>
    </citation>
    <scope>NUCLEOTIDE SEQUENCE [LARGE SCALE GENOMIC DNA]</scope>
    <source>
        <strain evidence="5 6">A82846</strain>
    </source>
</reference>
<dbReference type="OrthoDB" id="337830at2"/>
<dbReference type="AlphaFoldDB" id="A0A428Z029"/>
<keyword evidence="2" id="KW-0560">Oxidoreductase</keyword>
<dbReference type="PROSITE" id="PS51318">
    <property type="entry name" value="TAT"/>
    <property type="match status" value="1"/>
</dbReference>
<dbReference type="InterPro" id="IPR050281">
    <property type="entry name" value="Flavin_monoamine_oxidase"/>
</dbReference>
<dbReference type="Pfam" id="PF01593">
    <property type="entry name" value="Amino_oxidase"/>
    <property type="match status" value="1"/>
</dbReference>
<dbReference type="Gene3D" id="1.10.405.10">
    <property type="entry name" value="Guanine Nucleotide Dissociation Inhibitor, domain 1"/>
    <property type="match status" value="1"/>
</dbReference>
<protein>
    <submittedName>
        <fullName evidence="5">NAD(P)/FAD-dependent oxidoreductase</fullName>
    </submittedName>
</protein>
<dbReference type="PANTHER" id="PTHR10742">
    <property type="entry name" value="FLAVIN MONOAMINE OXIDASE"/>
    <property type="match status" value="1"/>
</dbReference>
<dbReference type="SUPFAM" id="SSF51905">
    <property type="entry name" value="FAD/NAD(P)-binding domain"/>
    <property type="match status" value="1"/>
</dbReference>
<dbReference type="GO" id="GO:0001716">
    <property type="term" value="F:L-amino-acid oxidase activity"/>
    <property type="evidence" value="ECO:0007669"/>
    <property type="project" value="TreeGrafter"/>
</dbReference>
<dbReference type="Gene3D" id="3.50.50.60">
    <property type="entry name" value="FAD/NAD(P)-binding domain"/>
    <property type="match status" value="1"/>
</dbReference>
<dbReference type="EMBL" id="QHKI01000041">
    <property type="protein sequence ID" value="RSM77337.1"/>
    <property type="molecule type" value="Genomic_DNA"/>
</dbReference>
<feature type="binding site" evidence="3">
    <location>
        <begin position="103"/>
        <end position="104"/>
    </location>
    <ligand>
        <name>FAD</name>
        <dbReference type="ChEBI" id="CHEBI:57692"/>
    </ligand>
</feature>
<dbReference type="Gene3D" id="3.90.660.10">
    <property type="match status" value="1"/>
</dbReference>
<name>A0A428Z029_KIBAR</name>
<feature type="domain" description="Amine oxidase" evidence="4">
    <location>
        <begin position="83"/>
        <end position="533"/>
    </location>
</feature>
<dbReference type="RefSeq" id="WP_037267219.1">
    <property type="nucleotide sequence ID" value="NZ_QHKI01000041.1"/>
</dbReference>
<dbReference type="InterPro" id="IPR036188">
    <property type="entry name" value="FAD/NAD-bd_sf"/>
</dbReference>
<dbReference type="InterPro" id="IPR006311">
    <property type="entry name" value="TAT_signal"/>
</dbReference>
<proteinExistence type="predicted"/>
<evidence type="ECO:0000313" key="5">
    <source>
        <dbReference type="EMBL" id="RSM77337.1"/>
    </source>
</evidence>
<dbReference type="GO" id="GO:0009063">
    <property type="term" value="P:amino acid catabolic process"/>
    <property type="evidence" value="ECO:0007669"/>
    <property type="project" value="TreeGrafter"/>
</dbReference>
<evidence type="ECO:0000259" key="4">
    <source>
        <dbReference type="Pfam" id="PF01593"/>
    </source>
</evidence>
<evidence type="ECO:0000256" key="2">
    <source>
        <dbReference type="ARBA" id="ARBA00023002"/>
    </source>
</evidence>
<dbReference type="InterPro" id="IPR002937">
    <property type="entry name" value="Amino_oxidase"/>
</dbReference>
<organism evidence="5 6">
    <name type="scientific">Kibdelosporangium aridum</name>
    <dbReference type="NCBI Taxonomy" id="2030"/>
    <lineage>
        <taxon>Bacteria</taxon>
        <taxon>Bacillati</taxon>
        <taxon>Actinomycetota</taxon>
        <taxon>Actinomycetes</taxon>
        <taxon>Pseudonocardiales</taxon>
        <taxon>Pseudonocardiaceae</taxon>
        <taxon>Kibdelosporangium</taxon>
    </lineage>
</organism>
<comment type="caution">
    <text evidence="5">The sequence shown here is derived from an EMBL/GenBank/DDBJ whole genome shotgun (WGS) entry which is preliminary data.</text>
</comment>
<evidence type="ECO:0000313" key="6">
    <source>
        <dbReference type="Proteomes" id="UP000287547"/>
    </source>
</evidence>
<accession>A0A428Z029</accession>
<dbReference type="PRINTS" id="PR00757">
    <property type="entry name" value="AMINEOXDASEF"/>
</dbReference>
<dbReference type="InterPro" id="IPR001613">
    <property type="entry name" value="Flavin_amine_oxidase"/>
</dbReference>